<evidence type="ECO:0000313" key="1">
    <source>
        <dbReference type="EMBL" id="GMA95027.1"/>
    </source>
</evidence>
<evidence type="ECO:0000313" key="2">
    <source>
        <dbReference type="Proteomes" id="UP001157034"/>
    </source>
</evidence>
<dbReference type="InterPro" id="IPR029058">
    <property type="entry name" value="AB_hydrolase_fold"/>
</dbReference>
<gene>
    <name evidence="1" type="ORF">GCM10025881_18510</name>
</gene>
<comment type="caution">
    <text evidence="1">The sequence shown here is derived from an EMBL/GenBank/DDBJ whole genome shotgun (WGS) entry which is preliminary data.</text>
</comment>
<accession>A0ABQ6K889</accession>
<protein>
    <recommendedName>
        <fullName evidence="3">Peptidase S9 prolyl oligopeptidase catalytic domain-containing protein</fullName>
    </recommendedName>
</protein>
<dbReference type="Gene3D" id="3.40.50.1820">
    <property type="entry name" value="alpha/beta hydrolase"/>
    <property type="match status" value="1"/>
</dbReference>
<organism evidence="1 2">
    <name type="scientific">Pseudolysinimonas kribbensis</name>
    <dbReference type="NCBI Taxonomy" id="433641"/>
    <lineage>
        <taxon>Bacteria</taxon>
        <taxon>Bacillati</taxon>
        <taxon>Actinomycetota</taxon>
        <taxon>Actinomycetes</taxon>
        <taxon>Micrococcales</taxon>
        <taxon>Microbacteriaceae</taxon>
        <taxon>Pseudolysinimonas</taxon>
    </lineage>
</organism>
<name>A0ABQ6K889_9MICO</name>
<keyword evidence="2" id="KW-1185">Reference proteome</keyword>
<dbReference type="EMBL" id="BSVB01000001">
    <property type="protein sequence ID" value="GMA95027.1"/>
    <property type="molecule type" value="Genomic_DNA"/>
</dbReference>
<evidence type="ECO:0008006" key="3">
    <source>
        <dbReference type="Google" id="ProtNLM"/>
    </source>
</evidence>
<dbReference type="SUPFAM" id="SSF53474">
    <property type="entry name" value="alpha/beta-Hydrolases"/>
    <property type="match status" value="1"/>
</dbReference>
<dbReference type="Proteomes" id="UP001157034">
    <property type="component" value="Unassembled WGS sequence"/>
</dbReference>
<sequence length="124" mass="12597">MRAAISLAGVLDLALGEREGIGTGAVVGFLGGTSAEHPERYAAADPAARIVPDARVRIVHGDTDDVVPISQAHAYVAEATAAGQDARLDAVAGDHDVVIDPADPSFAMTLAALEELTVPHPPVG</sequence>
<reference evidence="2" key="1">
    <citation type="journal article" date="2019" name="Int. J. Syst. Evol. Microbiol.">
        <title>The Global Catalogue of Microorganisms (GCM) 10K type strain sequencing project: providing services to taxonomists for standard genome sequencing and annotation.</title>
        <authorList>
            <consortium name="The Broad Institute Genomics Platform"/>
            <consortium name="The Broad Institute Genome Sequencing Center for Infectious Disease"/>
            <person name="Wu L."/>
            <person name="Ma J."/>
        </authorList>
    </citation>
    <scope>NUCLEOTIDE SEQUENCE [LARGE SCALE GENOMIC DNA]</scope>
    <source>
        <strain evidence="2">NBRC 108894</strain>
    </source>
</reference>
<proteinExistence type="predicted"/>